<feature type="compositionally biased region" description="Basic and acidic residues" evidence="5">
    <location>
        <begin position="222"/>
        <end position="254"/>
    </location>
</feature>
<dbReference type="Pfam" id="PF00505">
    <property type="entry name" value="HMG_box"/>
    <property type="match status" value="1"/>
</dbReference>
<feature type="non-terminal residue" evidence="7">
    <location>
        <position position="390"/>
    </location>
</feature>
<sequence>MPPKKIPKLKEKPQADHPVIDPTAIPPALPPSVEEAYRRKCIQLKQRTSEVEDENDATRVRLARIRRQVEKMRLERAMLLEQLTRRTSTNVEDSDGSPSPPPTVGDDLYFPDNLNPDTPTGHGRRQTARILLTPSQPKEKPLRTKRGHRKPSLLADIDAAATKSAAASPLVNQHPATQSPSSEAFSHAQGNADSAAAAASATTNGVSKPPKRPASAFDMYCEESRPALQKTREDKPDEDATHTIEEELARGWKDLSDDAKEAFQSRYDDALAQYQKDKAKYDATKAAETAAADKTAASAEPEAETKDEAAEKSESLPEAPKDKDDEDDKDEKDDKGDKDDKEGEATAAAEAEKAASKSPAPTPAPAQDEDVEMTNYDTEEAEGTPAADDR</sequence>
<keyword evidence="2 3" id="KW-0539">Nucleus</keyword>
<feature type="compositionally biased region" description="Low complexity" evidence="5">
    <location>
        <begin position="192"/>
        <end position="201"/>
    </location>
</feature>
<name>A0A0G4MVF5_VERLO</name>
<dbReference type="InterPro" id="IPR009071">
    <property type="entry name" value="HMG_box_dom"/>
</dbReference>
<feature type="compositionally biased region" description="Polar residues" evidence="5">
    <location>
        <begin position="170"/>
        <end position="191"/>
    </location>
</feature>
<feature type="DNA-binding region" description="HMG box" evidence="3">
    <location>
        <begin position="210"/>
        <end position="282"/>
    </location>
</feature>
<dbReference type="Pfam" id="PF24245">
    <property type="entry name" value="INO80F"/>
    <property type="match status" value="1"/>
</dbReference>
<evidence type="ECO:0000256" key="2">
    <source>
        <dbReference type="ARBA" id="ARBA00023242"/>
    </source>
</evidence>
<evidence type="ECO:0000259" key="6">
    <source>
        <dbReference type="PROSITE" id="PS50118"/>
    </source>
</evidence>
<dbReference type="SUPFAM" id="SSF47095">
    <property type="entry name" value="HMG-box"/>
    <property type="match status" value="1"/>
</dbReference>
<keyword evidence="3" id="KW-0238">DNA-binding</keyword>
<dbReference type="EMBL" id="CVQH01025305">
    <property type="protein sequence ID" value="CRK38202.1"/>
    <property type="molecule type" value="Genomic_DNA"/>
</dbReference>
<evidence type="ECO:0000256" key="3">
    <source>
        <dbReference type="PROSITE-ProRule" id="PRU00267"/>
    </source>
</evidence>
<evidence type="ECO:0000313" key="7">
    <source>
        <dbReference type="EMBL" id="CRK38202.1"/>
    </source>
</evidence>
<feature type="region of interest" description="Disordered" evidence="5">
    <location>
        <begin position="1"/>
        <end position="31"/>
    </location>
</feature>
<reference evidence="7 8" key="1">
    <citation type="submission" date="2015-05" db="EMBL/GenBank/DDBJ databases">
        <authorList>
            <person name="Wang D.B."/>
            <person name="Wang M."/>
        </authorList>
    </citation>
    <scope>NUCLEOTIDE SEQUENCE [LARGE SCALE GENOMIC DNA]</scope>
    <source>
        <strain evidence="7">VL1</strain>
    </source>
</reference>
<feature type="region of interest" description="Disordered" evidence="5">
    <location>
        <begin position="278"/>
        <end position="390"/>
    </location>
</feature>
<keyword evidence="8" id="KW-1185">Reference proteome</keyword>
<comment type="subcellular location">
    <subcellularLocation>
        <location evidence="1">Nucleus</location>
    </subcellularLocation>
</comment>
<accession>A0A0G4MVF5</accession>
<feature type="compositionally biased region" description="Basic and acidic residues" evidence="5">
    <location>
        <begin position="303"/>
        <end position="323"/>
    </location>
</feature>
<dbReference type="PROSITE" id="PS50118">
    <property type="entry name" value="HMG_BOX_2"/>
    <property type="match status" value="1"/>
</dbReference>
<dbReference type="GO" id="GO:0005634">
    <property type="term" value="C:nucleus"/>
    <property type="evidence" value="ECO:0007669"/>
    <property type="project" value="UniProtKB-SubCell"/>
</dbReference>
<gene>
    <name evidence="7" type="ORF">BN1708_007667</name>
</gene>
<keyword evidence="4" id="KW-0175">Coiled coil</keyword>
<feature type="region of interest" description="Disordered" evidence="5">
    <location>
        <begin position="165"/>
        <end position="254"/>
    </location>
</feature>
<dbReference type="GO" id="GO:0003677">
    <property type="term" value="F:DNA binding"/>
    <property type="evidence" value="ECO:0007669"/>
    <property type="project" value="UniProtKB-UniRule"/>
</dbReference>
<dbReference type="InterPro" id="IPR056513">
    <property type="entry name" value="INO80F"/>
</dbReference>
<feature type="domain" description="HMG box" evidence="6">
    <location>
        <begin position="210"/>
        <end position="282"/>
    </location>
</feature>
<feature type="compositionally biased region" description="Basic and acidic residues" evidence="5">
    <location>
        <begin position="332"/>
        <end position="355"/>
    </location>
</feature>
<dbReference type="STRING" id="100787.A0A0G4MVF5"/>
<protein>
    <recommendedName>
        <fullName evidence="6">HMG box domain-containing protein</fullName>
    </recommendedName>
</protein>
<feature type="compositionally biased region" description="Low complexity" evidence="5">
    <location>
        <begin position="286"/>
        <end position="300"/>
    </location>
</feature>
<evidence type="ECO:0000313" key="8">
    <source>
        <dbReference type="Proteomes" id="UP000044602"/>
    </source>
</evidence>
<proteinExistence type="predicted"/>
<feature type="region of interest" description="Disordered" evidence="5">
    <location>
        <begin position="84"/>
        <end position="151"/>
    </location>
</feature>
<dbReference type="Gene3D" id="1.10.30.10">
    <property type="entry name" value="High mobility group box domain"/>
    <property type="match status" value="1"/>
</dbReference>
<dbReference type="Proteomes" id="UP000044602">
    <property type="component" value="Unassembled WGS sequence"/>
</dbReference>
<feature type="coiled-coil region" evidence="4">
    <location>
        <begin position="55"/>
        <end position="82"/>
    </location>
</feature>
<feature type="compositionally biased region" description="Basic and acidic residues" evidence="5">
    <location>
        <begin position="8"/>
        <end position="19"/>
    </location>
</feature>
<organism evidence="7 8">
    <name type="scientific">Verticillium longisporum</name>
    <name type="common">Verticillium dahliae var. longisporum</name>
    <dbReference type="NCBI Taxonomy" id="100787"/>
    <lineage>
        <taxon>Eukaryota</taxon>
        <taxon>Fungi</taxon>
        <taxon>Dikarya</taxon>
        <taxon>Ascomycota</taxon>
        <taxon>Pezizomycotina</taxon>
        <taxon>Sordariomycetes</taxon>
        <taxon>Hypocreomycetidae</taxon>
        <taxon>Glomerellales</taxon>
        <taxon>Plectosphaerellaceae</taxon>
        <taxon>Verticillium</taxon>
    </lineage>
</organism>
<evidence type="ECO:0000256" key="5">
    <source>
        <dbReference type="SAM" id="MobiDB-lite"/>
    </source>
</evidence>
<dbReference type="SMART" id="SM00398">
    <property type="entry name" value="HMG"/>
    <property type="match status" value="1"/>
</dbReference>
<feature type="compositionally biased region" description="Acidic residues" evidence="5">
    <location>
        <begin position="367"/>
        <end position="382"/>
    </location>
</feature>
<dbReference type="InterPro" id="IPR036910">
    <property type="entry name" value="HMG_box_dom_sf"/>
</dbReference>
<evidence type="ECO:0000256" key="4">
    <source>
        <dbReference type="SAM" id="Coils"/>
    </source>
</evidence>
<dbReference type="AlphaFoldDB" id="A0A0G4MVF5"/>
<evidence type="ECO:0000256" key="1">
    <source>
        <dbReference type="ARBA" id="ARBA00004123"/>
    </source>
</evidence>